<keyword evidence="4" id="KW-1185">Reference proteome</keyword>
<proteinExistence type="predicted"/>
<protein>
    <submittedName>
        <fullName evidence="3">CRISPR-associated protein DxTHG motif protein</fullName>
    </submittedName>
</protein>
<dbReference type="Pfam" id="PF22230">
    <property type="entry name" value="Csx1_CARF"/>
    <property type="match status" value="1"/>
</dbReference>
<evidence type="ECO:0000259" key="2">
    <source>
        <dbReference type="Pfam" id="PF22230"/>
    </source>
</evidence>
<feature type="domain" description="CRISPR system endoribonuclease Csx1 CARF" evidence="2">
    <location>
        <begin position="7"/>
        <end position="218"/>
    </location>
</feature>
<dbReference type="InterPro" id="IPR013383">
    <property type="entry name" value="CRISPR-assoc_prot_DxTHG_CS"/>
</dbReference>
<feature type="domain" description="CRISPR system endoribonuclease Csx1-like HEPN" evidence="1">
    <location>
        <begin position="344"/>
        <end position="418"/>
    </location>
</feature>
<dbReference type="OrthoDB" id="27811at2157"/>
<reference evidence="4" key="2">
    <citation type="journal article" date="2010" name="Stand. Genomic Sci.">
        <title>Complete genome sequence of Vulcanisaeta distributa type strain (IC-017T).</title>
        <authorList>
            <person name="Mavromatis K."/>
            <person name="Sikorski J."/>
            <person name="Pabst E."/>
            <person name="Teshima H."/>
            <person name="Lapidus A."/>
            <person name="Lucas S."/>
            <person name="Nolan M."/>
            <person name="Glavina Del Rio T."/>
            <person name="Cheng J."/>
            <person name="Bruce D."/>
            <person name="Goodwin L."/>
            <person name="Pitluck S."/>
            <person name="Liolios K."/>
            <person name="Ivanova N."/>
            <person name="Mikhailova N."/>
            <person name="Pati A."/>
            <person name="Chen A."/>
            <person name="Palaniappan K."/>
            <person name="Land M."/>
            <person name="Hauser L."/>
            <person name="Chang Y."/>
            <person name="Jeffries C."/>
            <person name="Rohde M."/>
            <person name="Spring S."/>
            <person name="Goker M."/>
            <person name="Wirth R."/>
            <person name="Woyke T."/>
            <person name="Bristow J."/>
            <person name="Eisen J."/>
            <person name="Markowitz V."/>
            <person name="Hugenholtz P."/>
            <person name="Klenk H."/>
            <person name="Kyrpides N."/>
        </authorList>
    </citation>
    <scope>NUCLEOTIDE SEQUENCE [LARGE SCALE GENOMIC DNA]</scope>
    <source>
        <strain evidence="4">DSM 14429 / JCM 11212 / NBRC 100878 / IC-017</strain>
    </source>
</reference>
<dbReference type="SUPFAM" id="SSF160980">
    <property type="entry name" value="SSO1389-like"/>
    <property type="match status" value="1"/>
</dbReference>
<dbReference type="GeneID" id="9752078"/>
<evidence type="ECO:0000313" key="3">
    <source>
        <dbReference type="EMBL" id="ADN50533.1"/>
    </source>
</evidence>
<dbReference type="NCBIfam" id="TIGR02549">
    <property type="entry name" value="CRISPR_DxTHG"/>
    <property type="match status" value="1"/>
</dbReference>
<dbReference type="InterPro" id="IPR053857">
    <property type="entry name" value="Csx1_CARF"/>
</dbReference>
<dbReference type="EMBL" id="CP002100">
    <property type="protein sequence ID" value="ADN50533.1"/>
    <property type="molecule type" value="Genomic_DNA"/>
</dbReference>
<organism evidence="3 4">
    <name type="scientific">Vulcanisaeta distributa (strain DSM 14429 / JCM 11212 / NBRC 100878 / IC-017)</name>
    <dbReference type="NCBI Taxonomy" id="572478"/>
    <lineage>
        <taxon>Archaea</taxon>
        <taxon>Thermoproteota</taxon>
        <taxon>Thermoprotei</taxon>
        <taxon>Thermoproteales</taxon>
        <taxon>Thermoproteaceae</taxon>
        <taxon>Vulcanisaeta</taxon>
    </lineage>
</organism>
<dbReference type="InterPro" id="IPR019016">
    <property type="entry name" value="Csx1-like_HEPN"/>
</dbReference>
<dbReference type="KEGG" id="vdi:Vdis_1146"/>
<dbReference type="Pfam" id="PF09455">
    <property type="entry name" value="Csx1_HEPN"/>
    <property type="match status" value="1"/>
</dbReference>
<accession>E1QQW3</accession>
<dbReference type="STRING" id="572478.Vdis_1146"/>
<reference evidence="3 4" key="1">
    <citation type="journal article" date="2010" name="Stand. Genomic Sci.">
        <title>Complete genome sequence of Vulcanisaeta distributa type strain (IC-017).</title>
        <authorList>
            <person name="Mavromatis K."/>
            <person name="Sikorski J."/>
            <person name="Pabst E."/>
            <person name="Teshima H."/>
            <person name="Lapidus A."/>
            <person name="Lucas S."/>
            <person name="Nolan M."/>
            <person name="Glavina Del Rio T."/>
            <person name="Cheng J.F."/>
            <person name="Bruce D."/>
            <person name="Goodwin L."/>
            <person name="Pitluck S."/>
            <person name="Liolios K."/>
            <person name="Ivanova N."/>
            <person name="Mikhailova N."/>
            <person name="Pati A."/>
            <person name="Chen A."/>
            <person name="Palaniappan K."/>
            <person name="Land M."/>
            <person name="Hauser L."/>
            <person name="Chang Y.J."/>
            <person name="Jeffries C.D."/>
            <person name="Rohde M."/>
            <person name="Spring S."/>
            <person name="Goker M."/>
            <person name="Wirth R."/>
            <person name="Woyke T."/>
            <person name="Bristow J."/>
            <person name="Eisen J.A."/>
            <person name="Markowitz V."/>
            <person name="Hugenholtz P."/>
            <person name="Klenk H.P."/>
            <person name="Kyrpides N.C."/>
        </authorList>
    </citation>
    <scope>NUCLEOTIDE SEQUENCE [LARGE SCALE GENOMIC DNA]</scope>
    <source>
        <strain evidence="4">DSM 14429 / JCM 11212 / NBRC 100878 / IC-017</strain>
    </source>
</reference>
<dbReference type="PANTHER" id="PTHR37169">
    <property type="entry name" value="CRISPR SYSTEM ENDORIBONUCLEASE CSX1-RELATED"/>
    <property type="match status" value="1"/>
</dbReference>
<sequence length="432" mass="48711">MGGVKRVYIATWGNPLEWRAVSYKCTDEDLCGSRERECRDTYSSIKCMSNADIYVIYVLDSVITASAGQQNPKAVECARKYSLCANNECSKLAPPSRVGDLSGWRDLVKGYIECIVRELLGDTRNVRVVVTSLRGRLGDWEFAGGNSPDLIASELLVGLWNSIKDLITDDERLYLFLDVTHGINFMPTLTYQMTRYIATLALIKGAGEVFIRVYNALPGSFEVIKLIYENMRQLVLPQEVTDEVVKALSYGALAVIPKVLSRNGACRENHINFQVDAEINHGERKVKYEHKGDIKPYNVYSKLIEEVLCGDNVFRQAVGRGGVIKLRDLMNHRLIDKLSDVARVVIQDELNDMYNAISKAVNLGLRVYDNYYSDIILPMCHEGFPRQCKCVGKEDMRNFIAHAGLLKNCTKIVKCDDDYCIAIDDEVLKCLK</sequence>
<dbReference type="Proteomes" id="UP000006681">
    <property type="component" value="Chromosome"/>
</dbReference>
<dbReference type="Gene3D" id="3.40.50.10640">
    <property type="entry name" value="SSO1389-like"/>
    <property type="match status" value="1"/>
</dbReference>
<dbReference type="InterPro" id="IPR052875">
    <property type="entry name" value="CRISPR_assoc_ribonuclease"/>
</dbReference>
<dbReference type="eggNOG" id="arCOG03433">
    <property type="taxonomic scope" value="Archaea"/>
</dbReference>
<dbReference type="RefSeq" id="WP_013336258.1">
    <property type="nucleotide sequence ID" value="NC_014537.1"/>
</dbReference>
<dbReference type="PANTHER" id="PTHR37169:SF1">
    <property type="entry name" value="CRISPR SYSTEM ENDORIBONUCLEASE CSX1"/>
    <property type="match status" value="1"/>
</dbReference>
<name>E1QQW3_VULDI</name>
<gene>
    <name evidence="3" type="ordered locus">Vdis_1146</name>
</gene>
<evidence type="ECO:0000313" key="4">
    <source>
        <dbReference type="Proteomes" id="UP000006681"/>
    </source>
</evidence>
<dbReference type="AlphaFoldDB" id="E1QQW3"/>
<evidence type="ECO:0000259" key="1">
    <source>
        <dbReference type="Pfam" id="PF09455"/>
    </source>
</evidence>
<dbReference type="HOGENOM" id="CLU_036468_0_0_2"/>